<dbReference type="RefSeq" id="WP_239097559.1">
    <property type="nucleotide sequence ID" value="NZ_BONB01000076.1"/>
</dbReference>
<keyword evidence="3" id="KW-0804">Transcription</keyword>
<evidence type="ECO:0000313" key="5">
    <source>
        <dbReference type="EMBL" id="REF94114.1"/>
    </source>
</evidence>
<keyword evidence="6" id="KW-1185">Reference proteome</keyword>
<protein>
    <submittedName>
        <fullName evidence="5">HxlR family transcriptional regulator</fullName>
    </submittedName>
</protein>
<evidence type="ECO:0000313" key="6">
    <source>
        <dbReference type="Proteomes" id="UP000256913"/>
    </source>
</evidence>
<evidence type="ECO:0000256" key="3">
    <source>
        <dbReference type="ARBA" id="ARBA00023163"/>
    </source>
</evidence>
<dbReference type="SUPFAM" id="SSF46785">
    <property type="entry name" value="Winged helix' DNA-binding domain"/>
    <property type="match status" value="1"/>
</dbReference>
<gene>
    <name evidence="5" type="ORF">DFJ67_0024</name>
</gene>
<dbReference type="InterPro" id="IPR002577">
    <property type="entry name" value="HTH_HxlR"/>
</dbReference>
<keyword evidence="1" id="KW-0805">Transcription regulation</keyword>
<organism evidence="5 6">
    <name type="scientific">Asanoa ferruginea</name>
    <dbReference type="NCBI Taxonomy" id="53367"/>
    <lineage>
        <taxon>Bacteria</taxon>
        <taxon>Bacillati</taxon>
        <taxon>Actinomycetota</taxon>
        <taxon>Actinomycetes</taxon>
        <taxon>Micromonosporales</taxon>
        <taxon>Micromonosporaceae</taxon>
        <taxon>Asanoa</taxon>
    </lineage>
</organism>
<keyword evidence="2" id="KW-0238">DNA-binding</keyword>
<evidence type="ECO:0000256" key="1">
    <source>
        <dbReference type="ARBA" id="ARBA00023015"/>
    </source>
</evidence>
<evidence type="ECO:0000259" key="4">
    <source>
        <dbReference type="PROSITE" id="PS51118"/>
    </source>
</evidence>
<dbReference type="AlphaFoldDB" id="A0A3D9ZCB0"/>
<dbReference type="PANTHER" id="PTHR33204">
    <property type="entry name" value="TRANSCRIPTIONAL REGULATOR, MARR FAMILY"/>
    <property type="match status" value="1"/>
</dbReference>
<dbReference type="PANTHER" id="PTHR33204:SF18">
    <property type="entry name" value="TRANSCRIPTIONAL REGULATORY PROTEIN"/>
    <property type="match status" value="1"/>
</dbReference>
<accession>A0A3D9ZCB0</accession>
<dbReference type="Proteomes" id="UP000256913">
    <property type="component" value="Unassembled WGS sequence"/>
</dbReference>
<comment type="caution">
    <text evidence="5">The sequence shown here is derived from an EMBL/GenBank/DDBJ whole genome shotgun (WGS) entry which is preliminary data.</text>
</comment>
<reference evidence="5 6" key="1">
    <citation type="submission" date="2018-08" db="EMBL/GenBank/DDBJ databases">
        <title>Sequencing the genomes of 1000 actinobacteria strains.</title>
        <authorList>
            <person name="Klenk H.-P."/>
        </authorList>
    </citation>
    <scope>NUCLEOTIDE SEQUENCE [LARGE SCALE GENOMIC DNA]</scope>
    <source>
        <strain evidence="5 6">DSM 44099</strain>
    </source>
</reference>
<dbReference type="InterPro" id="IPR036388">
    <property type="entry name" value="WH-like_DNA-bd_sf"/>
</dbReference>
<sequence>MPPRTLFETIDCSIARTMDVLGEPWTPLILRDLFIGITRFDALHAHLGVSRKILALRLRRLARDGIVVKRAYAERPERFDYVLTDKGWQLCDILLAISAWGDTWTTSPAGPPALIRHRRCDHLTIAEIRCSHCGEPLHAADVEVTPTRA</sequence>
<dbReference type="Gene3D" id="1.10.10.10">
    <property type="entry name" value="Winged helix-like DNA-binding domain superfamily/Winged helix DNA-binding domain"/>
    <property type="match status" value="1"/>
</dbReference>
<dbReference type="InterPro" id="IPR036390">
    <property type="entry name" value="WH_DNA-bd_sf"/>
</dbReference>
<dbReference type="GO" id="GO:0003677">
    <property type="term" value="F:DNA binding"/>
    <property type="evidence" value="ECO:0007669"/>
    <property type="project" value="UniProtKB-KW"/>
</dbReference>
<name>A0A3D9ZCB0_9ACTN</name>
<feature type="domain" description="HTH hxlR-type" evidence="4">
    <location>
        <begin position="12"/>
        <end position="109"/>
    </location>
</feature>
<proteinExistence type="predicted"/>
<dbReference type="PROSITE" id="PS51118">
    <property type="entry name" value="HTH_HXLR"/>
    <property type="match status" value="1"/>
</dbReference>
<dbReference type="Pfam" id="PF01638">
    <property type="entry name" value="HxlR"/>
    <property type="match status" value="1"/>
</dbReference>
<evidence type="ECO:0000256" key="2">
    <source>
        <dbReference type="ARBA" id="ARBA00023125"/>
    </source>
</evidence>
<dbReference type="EMBL" id="QUMQ01000001">
    <property type="protein sequence ID" value="REF94114.1"/>
    <property type="molecule type" value="Genomic_DNA"/>
</dbReference>